<reference evidence="8 9" key="1">
    <citation type="journal article" date="2018" name="Gigascience">
        <title>Genomes of trombidid mites reveal novel predicted allergens and laterally-transferred genes associated with secondary metabolism.</title>
        <authorList>
            <person name="Dong X."/>
            <person name="Chaisiri K."/>
            <person name="Xia D."/>
            <person name="Armstrong S.D."/>
            <person name="Fang Y."/>
            <person name="Donnelly M.J."/>
            <person name="Kadowaki T."/>
            <person name="McGarry J.W."/>
            <person name="Darby A.C."/>
            <person name="Makepeace B.L."/>
        </authorList>
    </citation>
    <scope>NUCLEOTIDE SEQUENCE [LARGE SCALE GENOMIC DNA]</scope>
    <source>
        <strain evidence="8">UoL-WK</strain>
    </source>
</reference>
<dbReference type="Proteomes" id="UP000285301">
    <property type="component" value="Unassembled WGS sequence"/>
</dbReference>
<keyword evidence="9" id="KW-1185">Reference proteome</keyword>
<dbReference type="SUPFAM" id="SSF52540">
    <property type="entry name" value="P-loop containing nucleoside triphosphate hydrolases"/>
    <property type="match status" value="1"/>
</dbReference>
<dbReference type="InterPro" id="IPR036961">
    <property type="entry name" value="Kinesin_motor_dom_sf"/>
</dbReference>
<dbReference type="GO" id="GO:0016459">
    <property type="term" value="C:myosin complex"/>
    <property type="evidence" value="ECO:0007669"/>
    <property type="project" value="UniProtKB-KW"/>
</dbReference>
<evidence type="ECO:0000259" key="7">
    <source>
        <dbReference type="PROSITE" id="PS51456"/>
    </source>
</evidence>
<dbReference type="PANTHER" id="PTHR13140">
    <property type="entry name" value="MYOSIN"/>
    <property type="match status" value="1"/>
</dbReference>
<evidence type="ECO:0000256" key="6">
    <source>
        <dbReference type="PROSITE-ProRule" id="PRU00782"/>
    </source>
</evidence>
<protein>
    <submittedName>
        <fullName evidence="8">Unconventional myosin-VIIa-like protein</fullName>
    </submittedName>
</protein>
<organism evidence="8 9">
    <name type="scientific">Dinothrombium tinctorium</name>
    <dbReference type="NCBI Taxonomy" id="1965070"/>
    <lineage>
        <taxon>Eukaryota</taxon>
        <taxon>Metazoa</taxon>
        <taxon>Ecdysozoa</taxon>
        <taxon>Arthropoda</taxon>
        <taxon>Chelicerata</taxon>
        <taxon>Arachnida</taxon>
        <taxon>Acari</taxon>
        <taxon>Acariformes</taxon>
        <taxon>Trombidiformes</taxon>
        <taxon>Prostigmata</taxon>
        <taxon>Anystina</taxon>
        <taxon>Parasitengona</taxon>
        <taxon>Trombidioidea</taxon>
        <taxon>Trombidiidae</taxon>
        <taxon>Dinothrombium</taxon>
    </lineage>
</organism>
<comment type="caution">
    <text evidence="6">Lacks conserved residue(s) required for the propagation of feature annotation.</text>
</comment>
<dbReference type="GO" id="GO:0005737">
    <property type="term" value="C:cytoplasm"/>
    <property type="evidence" value="ECO:0007669"/>
    <property type="project" value="TreeGrafter"/>
</dbReference>
<name>A0A443R4J0_9ACAR</name>
<feature type="non-terminal residue" evidence="8">
    <location>
        <position position="1"/>
    </location>
</feature>
<sequence length="59" mass="6672">PCPEHGVPDMTILSNIDEHGINTNLRVRYTKDQIYTYTGTILVAVNPYKELSIYETVSS</sequence>
<evidence type="ECO:0000313" key="9">
    <source>
        <dbReference type="Proteomes" id="UP000285301"/>
    </source>
</evidence>
<dbReference type="EMBL" id="NCKU01002197">
    <property type="protein sequence ID" value="RWS10168.1"/>
    <property type="molecule type" value="Genomic_DNA"/>
</dbReference>
<comment type="caution">
    <text evidence="8">The sequence shown here is derived from an EMBL/GenBank/DDBJ whole genome shotgun (WGS) entry which is preliminary data.</text>
</comment>
<evidence type="ECO:0000256" key="4">
    <source>
        <dbReference type="ARBA" id="ARBA00023175"/>
    </source>
</evidence>
<dbReference type="InterPro" id="IPR001609">
    <property type="entry name" value="Myosin_head_motor_dom-like"/>
</dbReference>
<gene>
    <name evidence="8" type="ORF">B4U79_02763</name>
</gene>
<dbReference type="GO" id="GO:0007015">
    <property type="term" value="P:actin filament organization"/>
    <property type="evidence" value="ECO:0007669"/>
    <property type="project" value="TreeGrafter"/>
</dbReference>
<dbReference type="GO" id="GO:0000146">
    <property type="term" value="F:microfilament motor activity"/>
    <property type="evidence" value="ECO:0007669"/>
    <property type="project" value="TreeGrafter"/>
</dbReference>
<proteinExistence type="inferred from homology"/>
<dbReference type="GO" id="GO:0005524">
    <property type="term" value="F:ATP binding"/>
    <property type="evidence" value="ECO:0007669"/>
    <property type="project" value="UniProtKB-KW"/>
</dbReference>
<feature type="domain" description="Myosin motor" evidence="7">
    <location>
        <begin position="5"/>
        <end position="59"/>
    </location>
</feature>
<dbReference type="PANTHER" id="PTHR13140:SF561">
    <property type="entry name" value="MIP31562P1"/>
    <property type="match status" value="1"/>
</dbReference>
<dbReference type="PROSITE" id="PS51456">
    <property type="entry name" value="MYOSIN_MOTOR"/>
    <property type="match status" value="1"/>
</dbReference>
<keyword evidence="2" id="KW-0067">ATP-binding</keyword>
<keyword evidence="3 6" id="KW-0518">Myosin</keyword>
<dbReference type="Pfam" id="PF00063">
    <property type="entry name" value="Myosin_head"/>
    <property type="match status" value="1"/>
</dbReference>
<evidence type="ECO:0000256" key="1">
    <source>
        <dbReference type="ARBA" id="ARBA00022741"/>
    </source>
</evidence>
<evidence type="ECO:0000256" key="2">
    <source>
        <dbReference type="ARBA" id="ARBA00022840"/>
    </source>
</evidence>
<dbReference type="GO" id="GO:0051015">
    <property type="term" value="F:actin filament binding"/>
    <property type="evidence" value="ECO:0007669"/>
    <property type="project" value="TreeGrafter"/>
</dbReference>
<evidence type="ECO:0000313" key="8">
    <source>
        <dbReference type="EMBL" id="RWS10168.1"/>
    </source>
</evidence>
<keyword evidence="1" id="KW-0547">Nucleotide-binding</keyword>
<dbReference type="OrthoDB" id="6435043at2759"/>
<keyword evidence="5 6" id="KW-0009">Actin-binding</keyword>
<accession>A0A443R4J0</accession>
<comment type="similarity">
    <text evidence="6">Belongs to the TRAFAC class myosin-kinesin ATPase superfamily. Myosin family.</text>
</comment>
<dbReference type="STRING" id="1965070.A0A443R4J0"/>
<dbReference type="GO" id="GO:0016020">
    <property type="term" value="C:membrane"/>
    <property type="evidence" value="ECO:0007669"/>
    <property type="project" value="TreeGrafter"/>
</dbReference>
<evidence type="ECO:0000256" key="5">
    <source>
        <dbReference type="ARBA" id="ARBA00023203"/>
    </source>
</evidence>
<dbReference type="AlphaFoldDB" id="A0A443R4J0"/>
<dbReference type="InterPro" id="IPR027417">
    <property type="entry name" value="P-loop_NTPase"/>
</dbReference>
<keyword evidence="4" id="KW-0505">Motor protein</keyword>
<evidence type="ECO:0000256" key="3">
    <source>
        <dbReference type="ARBA" id="ARBA00023123"/>
    </source>
</evidence>
<dbReference type="Gene3D" id="3.40.850.10">
    <property type="entry name" value="Kinesin motor domain"/>
    <property type="match status" value="1"/>
</dbReference>